<proteinExistence type="predicted"/>
<feature type="transmembrane region" description="Helical" evidence="1">
    <location>
        <begin position="12"/>
        <end position="35"/>
    </location>
</feature>
<keyword evidence="1" id="KW-0812">Transmembrane</keyword>
<sequence>MLIRPYTRPQGTCAYMLSLIHFLMISWSKSSIYFISRF</sequence>
<keyword evidence="1" id="KW-0472">Membrane</keyword>
<name>A0A2P2P2M1_RHIMU</name>
<dbReference type="AlphaFoldDB" id="A0A2P2P2M1"/>
<evidence type="ECO:0000256" key="1">
    <source>
        <dbReference type="SAM" id="Phobius"/>
    </source>
</evidence>
<organism evidence="2">
    <name type="scientific">Rhizophora mucronata</name>
    <name type="common">Asiatic mangrove</name>
    <dbReference type="NCBI Taxonomy" id="61149"/>
    <lineage>
        <taxon>Eukaryota</taxon>
        <taxon>Viridiplantae</taxon>
        <taxon>Streptophyta</taxon>
        <taxon>Embryophyta</taxon>
        <taxon>Tracheophyta</taxon>
        <taxon>Spermatophyta</taxon>
        <taxon>Magnoliopsida</taxon>
        <taxon>eudicotyledons</taxon>
        <taxon>Gunneridae</taxon>
        <taxon>Pentapetalae</taxon>
        <taxon>rosids</taxon>
        <taxon>fabids</taxon>
        <taxon>Malpighiales</taxon>
        <taxon>Rhizophoraceae</taxon>
        <taxon>Rhizophora</taxon>
    </lineage>
</organism>
<reference evidence="2" key="1">
    <citation type="submission" date="2018-02" db="EMBL/GenBank/DDBJ databases">
        <title>Rhizophora mucronata_Transcriptome.</title>
        <authorList>
            <person name="Meera S.P."/>
            <person name="Sreeshan A."/>
            <person name="Augustine A."/>
        </authorList>
    </citation>
    <scope>NUCLEOTIDE SEQUENCE</scope>
    <source>
        <tissue evidence="2">Leaf</tissue>
    </source>
</reference>
<protein>
    <submittedName>
        <fullName evidence="2">Uncharacterized protein</fullName>
    </submittedName>
</protein>
<keyword evidence="1" id="KW-1133">Transmembrane helix</keyword>
<dbReference type="EMBL" id="GGEC01068510">
    <property type="protein sequence ID" value="MBX48994.1"/>
    <property type="molecule type" value="Transcribed_RNA"/>
</dbReference>
<accession>A0A2P2P2M1</accession>
<evidence type="ECO:0000313" key="2">
    <source>
        <dbReference type="EMBL" id="MBX48994.1"/>
    </source>
</evidence>